<evidence type="ECO:0000313" key="12">
    <source>
        <dbReference type="EMBL" id="SFC63414.1"/>
    </source>
</evidence>
<dbReference type="Gene3D" id="2.60.40.10">
    <property type="entry name" value="Immunoglobulins"/>
    <property type="match status" value="1"/>
</dbReference>
<dbReference type="SMART" id="SM00387">
    <property type="entry name" value="HATPase_c"/>
    <property type="match status" value="1"/>
</dbReference>
<dbReference type="Gene3D" id="2.130.10.10">
    <property type="entry name" value="YVTN repeat-like/Quinoprotein amine dehydrogenase"/>
    <property type="match status" value="2"/>
</dbReference>
<dbReference type="SUPFAM" id="SSF101898">
    <property type="entry name" value="NHL repeat"/>
    <property type="match status" value="1"/>
</dbReference>
<comment type="catalytic activity">
    <reaction evidence="1">
        <text>ATP + protein L-histidine = ADP + protein N-phospho-L-histidine.</text>
        <dbReference type="EC" id="2.7.13.3"/>
    </reaction>
</comment>
<dbReference type="RefSeq" id="WP_091513430.1">
    <property type="nucleotide sequence ID" value="NZ_FOLE01000007.1"/>
</dbReference>
<dbReference type="InterPro" id="IPR013783">
    <property type="entry name" value="Ig-like_fold"/>
</dbReference>
<evidence type="ECO:0000256" key="9">
    <source>
        <dbReference type="SAM" id="Phobius"/>
    </source>
</evidence>
<feature type="chain" id="PRO_5011617899" description="histidine kinase" evidence="10">
    <location>
        <begin position="25"/>
        <end position="971"/>
    </location>
</feature>
<dbReference type="Pfam" id="PF07730">
    <property type="entry name" value="HisKA_3"/>
    <property type="match status" value="1"/>
</dbReference>
<sequence length="971" mass="110634">MKRTLIVICTLLLFYCLTERHTFAQTLTFKHYNRASGLSSDYIFNIYQDSKGYIWFATDNGVSRYNGQYFDRYSTNEGLSANLVYHVLEDNAGQIWFGTYEGGASILKDGKIAQYTRKNSPQCNITIMNIAQDNLGNIYLNGDSGVAILQTNHQWLRIKNGSTTHNSTLLNTSQQQPVLASLGNDLYAIYLLDNQKYHIKQISKPSHGSFSSAQFYAISPNEYWVRCHSGLKKIKLVGDSLQVKSISNEWLTGIAILPDKSIITSPNLSGTLHHYSPDGKLLRDWNTNYTLSAICSDYEGNIWLGTFGKGVLKVSAQHFLNQPADQLPIQTIWQDAQKRVWVGSQTNFWLMKDTAVAWYSRNSDYFHIRGFAQNADNQYFYGTLSQMYGGIPFERMHDDNLAIPHQRISSGMSDILRHPNGDIWVSTYGSGISIFDKNGNKKQVIERSNGLVSNMIEGMEVCRNGTVWAYSRTDGLSKIQGNKIENFTSKNGLPANDVGCVYGDSTTHNWVWIGTSKGIIKLSPEGKVQKIKPNNFEPEGRIINIFTDKYGQLFFLSEHRLYKWEQGQIRKAGSFLLLPKSNISINTAHYDPQHNWLYIGSTEGLYILSLDNFKFNNIPPKVCIESLQANELVFKNPKSTIELKHYQHNIKINYAALSFIDEAQIRYRYILSSEEQPDNDTVYTQNHSIELRSLAWGKYTFWVEAINPDGVASAPKALVKFRIQPPIWATWWFRLIISLILVGIVGGVVRYFSNRKLKKKLAALELQHRLQIERERISRDLHDNVGSQLTYIISSLDLSNRRPDADITPKEKQRLSSLAQSARQTMSNLREAIWILQKDATSIEEFTNKLQRYVQQQISTQPQLSARFEFEIQNCPDLSPVQALHLFRIGQEAVNNAVKYAEATLLTIRLEREGNILWFSITDNGKGLPEDTNPEGYGLRNMRQRAQEMNGRCVIRNNENDGTLVQVSVPL</sequence>
<feature type="signal peptide" evidence="10">
    <location>
        <begin position="1"/>
        <end position="24"/>
    </location>
</feature>
<evidence type="ECO:0000256" key="4">
    <source>
        <dbReference type="ARBA" id="ARBA00022679"/>
    </source>
</evidence>
<proteinExistence type="predicted"/>
<dbReference type="AlphaFoldDB" id="A0A1I1KRF3"/>
<dbReference type="Proteomes" id="UP000199514">
    <property type="component" value="Unassembled WGS sequence"/>
</dbReference>
<dbReference type="InterPro" id="IPR011712">
    <property type="entry name" value="Sig_transdc_His_kin_sub3_dim/P"/>
</dbReference>
<dbReference type="OrthoDB" id="9806995at2"/>
<dbReference type="EC" id="2.7.13.3" evidence="2"/>
<dbReference type="Gene3D" id="1.20.5.1930">
    <property type="match status" value="1"/>
</dbReference>
<keyword evidence="4" id="KW-0808">Transferase</keyword>
<keyword evidence="13" id="KW-1185">Reference proteome</keyword>
<keyword evidence="9" id="KW-1133">Transmembrane helix</keyword>
<protein>
    <recommendedName>
        <fullName evidence="2">histidine kinase</fullName>
        <ecNumber evidence="2">2.7.13.3</ecNumber>
    </recommendedName>
</protein>
<keyword evidence="8" id="KW-0902">Two-component regulatory system</keyword>
<keyword evidence="6" id="KW-0418">Kinase</keyword>
<keyword evidence="3" id="KW-0597">Phosphoprotein</keyword>
<dbReference type="Gene3D" id="3.30.565.10">
    <property type="entry name" value="Histidine kinase-like ATPase, C-terminal domain"/>
    <property type="match status" value="1"/>
</dbReference>
<dbReference type="GO" id="GO:0005524">
    <property type="term" value="F:ATP binding"/>
    <property type="evidence" value="ECO:0007669"/>
    <property type="project" value="UniProtKB-KW"/>
</dbReference>
<evidence type="ECO:0000256" key="10">
    <source>
        <dbReference type="SAM" id="SignalP"/>
    </source>
</evidence>
<dbReference type="Pfam" id="PF07494">
    <property type="entry name" value="Reg_prop"/>
    <property type="match status" value="2"/>
</dbReference>
<dbReference type="InterPro" id="IPR050482">
    <property type="entry name" value="Sensor_HK_TwoCompSys"/>
</dbReference>
<dbReference type="EMBL" id="FOLE01000007">
    <property type="protein sequence ID" value="SFC63414.1"/>
    <property type="molecule type" value="Genomic_DNA"/>
</dbReference>
<evidence type="ECO:0000256" key="8">
    <source>
        <dbReference type="ARBA" id="ARBA00023012"/>
    </source>
</evidence>
<evidence type="ECO:0000256" key="5">
    <source>
        <dbReference type="ARBA" id="ARBA00022741"/>
    </source>
</evidence>
<feature type="transmembrane region" description="Helical" evidence="9">
    <location>
        <begin position="731"/>
        <end position="752"/>
    </location>
</feature>
<gene>
    <name evidence="12" type="ORF">SAMN05421780_107178</name>
</gene>
<dbReference type="InterPro" id="IPR005467">
    <property type="entry name" value="His_kinase_dom"/>
</dbReference>
<evidence type="ECO:0000259" key="11">
    <source>
        <dbReference type="PROSITE" id="PS50109"/>
    </source>
</evidence>
<keyword evidence="9" id="KW-0812">Transmembrane</keyword>
<keyword evidence="7" id="KW-0067">ATP-binding</keyword>
<evidence type="ECO:0000256" key="7">
    <source>
        <dbReference type="ARBA" id="ARBA00022840"/>
    </source>
</evidence>
<dbReference type="GO" id="GO:0000155">
    <property type="term" value="F:phosphorelay sensor kinase activity"/>
    <property type="evidence" value="ECO:0007669"/>
    <property type="project" value="InterPro"/>
</dbReference>
<evidence type="ECO:0000256" key="3">
    <source>
        <dbReference type="ARBA" id="ARBA00022553"/>
    </source>
</evidence>
<dbReference type="GO" id="GO:0016020">
    <property type="term" value="C:membrane"/>
    <property type="evidence" value="ECO:0007669"/>
    <property type="project" value="InterPro"/>
</dbReference>
<dbReference type="PROSITE" id="PS50109">
    <property type="entry name" value="HIS_KIN"/>
    <property type="match status" value="1"/>
</dbReference>
<dbReference type="InterPro" id="IPR003594">
    <property type="entry name" value="HATPase_dom"/>
</dbReference>
<dbReference type="InterPro" id="IPR011110">
    <property type="entry name" value="Reg_prop"/>
</dbReference>
<reference evidence="12 13" key="1">
    <citation type="submission" date="2016-10" db="EMBL/GenBank/DDBJ databases">
        <authorList>
            <person name="de Groot N.N."/>
        </authorList>
    </citation>
    <scope>NUCLEOTIDE SEQUENCE [LARGE SCALE GENOMIC DNA]</scope>
    <source>
        <strain evidence="12 13">DSM 6793</strain>
    </source>
</reference>
<evidence type="ECO:0000256" key="6">
    <source>
        <dbReference type="ARBA" id="ARBA00022777"/>
    </source>
</evidence>
<evidence type="ECO:0000256" key="1">
    <source>
        <dbReference type="ARBA" id="ARBA00000085"/>
    </source>
</evidence>
<dbReference type="PANTHER" id="PTHR24421">
    <property type="entry name" value="NITRATE/NITRITE SENSOR PROTEIN NARX-RELATED"/>
    <property type="match status" value="1"/>
</dbReference>
<feature type="domain" description="Histidine kinase" evidence="11">
    <location>
        <begin position="780"/>
        <end position="971"/>
    </location>
</feature>
<name>A0A1I1KRF3_9BACT</name>
<dbReference type="InterPro" id="IPR015943">
    <property type="entry name" value="WD40/YVTN_repeat-like_dom_sf"/>
</dbReference>
<organism evidence="12 13">
    <name type="scientific">Flexibacter flexilis DSM 6793</name>
    <dbReference type="NCBI Taxonomy" id="927664"/>
    <lineage>
        <taxon>Bacteria</taxon>
        <taxon>Pseudomonadati</taxon>
        <taxon>Bacteroidota</taxon>
        <taxon>Cytophagia</taxon>
        <taxon>Cytophagales</taxon>
        <taxon>Flexibacteraceae</taxon>
        <taxon>Flexibacter</taxon>
    </lineage>
</organism>
<dbReference type="InterPro" id="IPR036890">
    <property type="entry name" value="HATPase_C_sf"/>
</dbReference>
<dbReference type="CDD" id="cd16917">
    <property type="entry name" value="HATPase_UhpB-NarQ-NarX-like"/>
    <property type="match status" value="1"/>
</dbReference>
<keyword evidence="5" id="KW-0547">Nucleotide-binding</keyword>
<keyword evidence="9" id="KW-0472">Membrane</keyword>
<evidence type="ECO:0000313" key="13">
    <source>
        <dbReference type="Proteomes" id="UP000199514"/>
    </source>
</evidence>
<dbReference type="PANTHER" id="PTHR24421:SF10">
    <property type="entry name" value="NITRATE_NITRITE SENSOR PROTEIN NARQ"/>
    <property type="match status" value="1"/>
</dbReference>
<dbReference type="SUPFAM" id="SSF63829">
    <property type="entry name" value="Calcium-dependent phosphotriesterase"/>
    <property type="match status" value="2"/>
</dbReference>
<dbReference type="STRING" id="927664.SAMN05421780_107178"/>
<evidence type="ECO:0000256" key="2">
    <source>
        <dbReference type="ARBA" id="ARBA00012438"/>
    </source>
</evidence>
<keyword evidence="10" id="KW-0732">Signal</keyword>
<dbReference type="GO" id="GO:0046983">
    <property type="term" value="F:protein dimerization activity"/>
    <property type="evidence" value="ECO:0007669"/>
    <property type="project" value="InterPro"/>
</dbReference>
<dbReference type="SUPFAM" id="SSF55874">
    <property type="entry name" value="ATPase domain of HSP90 chaperone/DNA topoisomerase II/histidine kinase"/>
    <property type="match status" value="1"/>
</dbReference>
<dbReference type="Pfam" id="PF02518">
    <property type="entry name" value="HATPase_c"/>
    <property type="match status" value="1"/>
</dbReference>
<accession>A0A1I1KRF3</accession>